<dbReference type="EMBL" id="ML976614">
    <property type="protein sequence ID" value="KAF1852054.1"/>
    <property type="molecule type" value="Genomic_DNA"/>
</dbReference>
<name>A0A9P4GVI6_9PLEO</name>
<accession>A0A9P4GVI6</accession>
<evidence type="ECO:0000313" key="3">
    <source>
        <dbReference type="Proteomes" id="UP000800039"/>
    </source>
</evidence>
<feature type="chain" id="PRO_5040366997" description="AA1-like domain-containing protein" evidence="1">
    <location>
        <begin position="17"/>
        <end position="318"/>
    </location>
</feature>
<dbReference type="GeneID" id="63847061"/>
<dbReference type="RefSeq" id="XP_040794617.1">
    <property type="nucleotide sequence ID" value="XM_040929809.1"/>
</dbReference>
<sequence>MRPAIFALVALASAMAADVSVVWRHEKSSGSTSLTIHSAKDYAVLAESCGNSIGSLDFSHVDEHGAGTFTVGGNTFEVTSKLQGGVSCTRVYSGIVAVVECSNLKLDVPAGAALSADCFSDEDAKDSFLALKSRNVDTTNSPTPVEQRTTPVQTFRIRGRQQCHDEHGTVKVGDGNPHQNYYHKQLSEVINCGAAPSCSAGHEISKSYTIGFTSGISADSWISAGFEVQKSWSTGNQYTCYGARGDNVCIWYNTAHTAYTVRNWVENTCSGSPTRFSDPFVMKSPNKANRGGGMYCVIGTCRAQGDAYWDDSGRAGGP</sequence>
<keyword evidence="1" id="KW-0732">Signal</keyword>
<feature type="signal peptide" evidence="1">
    <location>
        <begin position="1"/>
        <end position="16"/>
    </location>
</feature>
<dbReference type="Proteomes" id="UP000800039">
    <property type="component" value="Unassembled WGS sequence"/>
</dbReference>
<evidence type="ECO:0000256" key="1">
    <source>
        <dbReference type="SAM" id="SignalP"/>
    </source>
</evidence>
<keyword evidence="3" id="KW-1185">Reference proteome</keyword>
<comment type="caution">
    <text evidence="2">The sequence shown here is derived from an EMBL/GenBank/DDBJ whole genome shotgun (WGS) entry which is preliminary data.</text>
</comment>
<proteinExistence type="predicted"/>
<organism evidence="2 3">
    <name type="scientific">Cucurbitaria berberidis CBS 394.84</name>
    <dbReference type="NCBI Taxonomy" id="1168544"/>
    <lineage>
        <taxon>Eukaryota</taxon>
        <taxon>Fungi</taxon>
        <taxon>Dikarya</taxon>
        <taxon>Ascomycota</taxon>
        <taxon>Pezizomycotina</taxon>
        <taxon>Dothideomycetes</taxon>
        <taxon>Pleosporomycetidae</taxon>
        <taxon>Pleosporales</taxon>
        <taxon>Pleosporineae</taxon>
        <taxon>Cucurbitariaceae</taxon>
        <taxon>Cucurbitaria</taxon>
    </lineage>
</organism>
<evidence type="ECO:0000313" key="2">
    <source>
        <dbReference type="EMBL" id="KAF1852054.1"/>
    </source>
</evidence>
<gene>
    <name evidence="2" type="ORF">K460DRAFT_299757</name>
</gene>
<reference evidence="2" key="1">
    <citation type="submission" date="2020-01" db="EMBL/GenBank/DDBJ databases">
        <authorList>
            <consortium name="DOE Joint Genome Institute"/>
            <person name="Haridas S."/>
            <person name="Albert R."/>
            <person name="Binder M."/>
            <person name="Bloem J."/>
            <person name="Labutti K."/>
            <person name="Salamov A."/>
            <person name="Andreopoulos B."/>
            <person name="Baker S.E."/>
            <person name="Barry K."/>
            <person name="Bills G."/>
            <person name="Bluhm B.H."/>
            <person name="Cannon C."/>
            <person name="Castanera R."/>
            <person name="Culley D.E."/>
            <person name="Daum C."/>
            <person name="Ezra D."/>
            <person name="Gonzalez J.B."/>
            <person name="Henrissat B."/>
            <person name="Kuo A."/>
            <person name="Liang C."/>
            <person name="Lipzen A."/>
            <person name="Lutzoni F."/>
            <person name="Magnuson J."/>
            <person name="Mondo S."/>
            <person name="Nolan M."/>
            <person name="Ohm R."/>
            <person name="Pangilinan J."/>
            <person name="Park H.-J."/>
            <person name="Ramirez L."/>
            <person name="Alfaro M."/>
            <person name="Sun H."/>
            <person name="Tritt A."/>
            <person name="Yoshinaga Y."/>
            <person name="Zwiers L.-H."/>
            <person name="Turgeon B.G."/>
            <person name="Goodwin S.B."/>
            <person name="Spatafora J.W."/>
            <person name="Crous P.W."/>
            <person name="Grigoriev I.V."/>
        </authorList>
    </citation>
    <scope>NUCLEOTIDE SEQUENCE</scope>
    <source>
        <strain evidence="2">CBS 394.84</strain>
    </source>
</reference>
<dbReference type="OrthoDB" id="3641682at2759"/>
<dbReference type="AlphaFoldDB" id="A0A9P4GVI6"/>
<protein>
    <recommendedName>
        <fullName evidence="4">AA1-like domain-containing protein</fullName>
    </recommendedName>
</protein>
<evidence type="ECO:0008006" key="4">
    <source>
        <dbReference type="Google" id="ProtNLM"/>
    </source>
</evidence>